<name>A0A1Q8C5G1_9PSEU</name>
<feature type="domain" description="Cupin type-2" evidence="1">
    <location>
        <begin position="65"/>
        <end position="131"/>
    </location>
</feature>
<proteinExistence type="predicted"/>
<dbReference type="InterPro" id="IPR053146">
    <property type="entry name" value="QDO-like"/>
</dbReference>
<dbReference type="InterPro" id="IPR013096">
    <property type="entry name" value="Cupin_2"/>
</dbReference>
<dbReference type="RefSeq" id="WP_075129713.1">
    <property type="nucleotide sequence ID" value="NZ_MSIE01000085.1"/>
</dbReference>
<dbReference type="Proteomes" id="UP000185596">
    <property type="component" value="Unassembled WGS sequence"/>
</dbReference>
<dbReference type="OrthoDB" id="9791637at2"/>
<sequence>MSTTETTHHTPQVVHVPAGEGIALWVPEEAPADLVDGAGPIMSTYTFKATADTTGGALAVVDTVVPPLNGPPEHLHRDADESFFVLDGEFEVSAGGRRFVIRPGDYAFIPRGTRHIWKNVGEGTARMIRIYTPGGMERFFMDIARPAEPGRPAPRLTNADVRRAEEIAARQYAEPAEA</sequence>
<dbReference type="Gene3D" id="2.60.120.10">
    <property type="entry name" value="Jelly Rolls"/>
    <property type="match status" value="1"/>
</dbReference>
<evidence type="ECO:0000313" key="2">
    <source>
        <dbReference type="EMBL" id="OLF09578.1"/>
    </source>
</evidence>
<accession>A0A1Q8C5G1</accession>
<dbReference type="EMBL" id="MSIE01000085">
    <property type="protein sequence ID" value="OLF09578.1"/>
    <property type="molecule type" value="Genomic_DNA"/>
</dbReference>
<comment type="caution">
    <text evidence="2">The sequence shown here is derived from an EMBL/GenBank/DDBJ whole genome shotgun (WGS) entry which is preliminary data.</text>
</comment>
<dbReference type="STRING" id="1912961.BU204_32920"/>
<evidence type="ECO:0000259" key="1">
    <source>
        <dbReference type="Pfam" id="PF07883"/>
    </source>
</evidence>
<keyword evidence="3" id="KW-1185">Reference proteome</keyword>
<organism evidence="2 3">
    <name type="scientific">Actinophytocola xanthii</name>
    <dbReference type="NCBI Taxonomy" id="1912961"/>
    <lineage>
        <taxon>Bacteria</taxon>
        <taxon>Bacillati</taxon>
        <taxon>Actinomycetota</taxon>
        <taxon>Actinomycetes</taxon>
        <taxon>Pseudonocardiales</taxon>
        <taxon>Pseudonocardiaceae</taxon>
    </lineage>
</organism>
<protein>
    <recommendedName>
        <fullName evidence="1">Cupin type-2 domain-containing protein</fullName>
    </recommendedName>
</protein>
<reference evidence="2 3" key="1">
    <citation type="submission" date="2016-12" db="EMBL/GenBank/DDBJ databases">
        <title>The draft genome sequence of Actinophytocola sp. 11-183.</title>
        <authorList>
            <person name="Wang W."/>
            <person name="Yuan L."/>
        </authorList>
    </citation>
    <scope>NUCLEOTIDE SEQUENCE [LARGE SCALE GENOMIC DNA]</scope>
    <source>
        <strain evidence="2 3">11-183</strain>
    </source>
</reference>
<gene>
    <name evidence="2" type="ORF">BU204_32920</name>
</gene>
<dbReference type="SUPFAM" id="SSF51182">
    <property type="entry name" value="RmlC-like cupins"/>
    <property type="match status" value="1"/>
</dbReference>
<dbReference type="InterPro" id="IPR011051">
    <property type="entry name" value="RmlC_Cupin_sf"/>
</dbReference>
<dbReference type="PANTHER" id="PTHR36440:SF1">
    <property type="entry name" value="PUTATIVE (AFU_ORTHOLOGUE AFUA_8G07350)-RELATED"/>
    <property type="match status" value="1"/>
</dbReference>
<evidence type="ECO:0000313" key="3">
    <source>
        <dbReference type="Proteomes" id="UP000185596"/>
    </source>
</evidence>
<dbReference type="PANTHER" id="PTHR36440">
    <property type="entry name" value="PUTATIVE (AFU_ORTHOLOGUE AFUA_8G07350)-RELATED"/>
    <property type="match status" value="1"/>
</dbReference>
<dbReference type="AlphaFoldDB" id="A0A1Q8C5G1"/>
<dbReference type="Pfam" id="PF07883">
    <property type="entry name" value="Cupin_2"/>
    <property type="match status" value="1"/>
</dbReference>
<dbReference type="InterPro" id="IPR014710">
    <property type="entry name" value="RmlC-like_jellyroll"/>
</dbReference>